<keyword evidence="3 10" id="KW-0507">mRNA processing</keyword>
<name>A0A7R9EFN0_9NEOP</name>
<evidence type="ECO:0000256" key="6">
    <source>
        <dbReference type="ARBA" id="ARBA00023242"/>
    </source>
</evidence>
<evidence type="ECO:0000256" key="10">
    <source>
        <dbReference type="RuleBase" id="RU369031"/>
    </source>
</evidence>
<dbReference type="FunFam" id="3.40.50.2300:FF:000039">
    <property type="entry name" value="RNA polymerase II subunit A C-terminal domain phosphatase"/>
    <property type="match status" value="1"/>
</dbReference>
<dbReference type="PANTHER" id="PTHR20383">
    <property type="entry name" value="RNA POLYMERASE II SUBUNIT A C-TERMINAL DOMAIN PHOSPHATASE"/>
    <property type="match status" value="1"/>
</dbReference>
<evidence type="ECO:0000256" key="9">
    <source>
        <dbReference type="ARBA" id="ARBA00048336"/>
    </source>
</evidence>
<proteinExistence type="inferred from homology"/>
<dbReference type="EC" id="3.1.3.16" evidence="10"/>
<keyword evidence="4 10" id="KW-0378">Hydrolase</keyword>
<evidence type="ECO:0000256" key="1">
    <source>
        <dbReference type="ARBA" id="ARBA00004123"/>
    </source>
</evidence>
<protein>
    <recommendedName>
        <fullName evidence="10">RNA polymerase II subunit A C-terminal domain phosphatase SSU72</fullName>
        <shortName evidence="10">CTD phosphatase SSU72</shortName>
        <ecNumber evidence="10">3.1.3.16</ecNumber>
    </recommendedName>
</protein>
<comment type="function">
    <text evidence="7 10">Protein phosphatase that catalyzes the dephosphorylation of the C-terminal domain of RNA polymerase II. Plays a role in RNA processing and termination.</text>
</comment>
<comment type="similarity">
    <text evidence="2 10">Belongs to the SSU72 phosphatase family.</text>
</comment>
<evidence type="ECO:0000256" key="7">
    <source>
        <dbReference type="ARBA" id="ARBA00034669"/>
    </source>
</evidence>
<comment type="subcellular location">
    <subcellularLocation>
        <location evidence="1 10">Nucleus</location>
    </subcellularLocation>
</comment>
<evidence type="ECO:0000313" key="11">
    <source>
        <dbReference type="EMBL" id="CAD7431734.1"/>
    </source>
</evidence>
<comment type="catalytic activity">
    <reaction evidence="9 10">
        <text>O-phospho-L-threonyl-[protein] + H2O = L-threonyl-[protein] + phosphate</text>
        <dbReference type="Rhea" id="RHEA:47004"/>
        <dbReference type="Rhea" id="RHEA-COMP:11060"/>
        <dbReference type="Rhea" id="RHEA-COMP:11605"/>
        <dbReference type="ChEBI" id="CHEBI:15377"/>
        <dbReference type="ChEBI" id="CHEBI:30013"/>
        <dbReference type="ChEBI" id="CHEBI:43474"/>
        <dbReference type="ChEBI" id="CHEBI:61977"/>
        <dbReference type="EC" id="3.1.3.16"/>
    </reaction>
</comment>
<keyword evidence="6 10" id="KW-0539">Nucleus</keyword>
<dbReference type="InterPro" id="IPR036196">
    <property type="entry name" value="Ptyr_pPase_sf"/>
</dbReference>
<evidence type="ECO:0000256" key="5">
    <source>
        <dbReference type="ARBA" id="ARBA00022912"/>
    </source>
</evidence>
<dbReference type="GO" id="GO:0005634">
    <property type="term" value="C:nucleus"/>
    <property type="evidence" value="ECO:0007669"/>
    <property type="project" value="UniProtKB-SubCell"/>
</dbReference>
<gene>
    <name evidence="11" type="ORF">TMSB3V08_LOCUS8456</name>
</gene>
<dbReference type="Gene3D" id="3.40.50.2300">
    <property type="match status" value="2"/>
</dbReference>
<dbReference type="AlphaFoldDB" id="A0A7R9EFN0"/>
<dbReference type="GO" id="GO:0008420">
    <property type="term" value="F:RNA polymerase II CTD heptapeptide repeat phosphatase activity"/>
    <property type="evidence" value="ECO:0007669"/>
    <property type="project" value="UniProtKB-ARBA"/>
</dbReference>
<evidence type="ECO:0000256" key="3">
    <source>
        <dbReference type="ARBA" id="ARBA00022664"/>
    </source>
</evidence>
<dbReference type="SUPFAM" id="SSF52788">
    <property type="entry name" value="Phosphotyrosine protein phosphatases I"/>
    <property type="match status" value="1"/>
</dbReference>
<keyword evidence="5 10" id="KW-0904">Protein phosphatase</keyword>
<dbReference type="GO" id="GO:0031124">
    <property type="term" value="P:mRNA 3'-end processing"/>
    <property type="evidence" value="ECO:0007669"/>
    <property type="project" value="UniProtKB-ARBA"/>
</dbReference>
<dbReference type="Pfam" id="PF04722">
    <property type="entry name" value="Ssu72"/>
    <property type="match status" value="1"/>
</dbReference>
<organism evidence="11">
    <name type="scientific">Timema monikensis</name>
    <dbReference type="NCBI Taxonomy" id="170555"/>
    <lineage>
        <taxon>Eukaryota</taxon>
        <taxon>Metazoa</taxon>
        <taxon>Ecdysozoa</taxon>
        <taxon>Arthropoda</taxon>
        <taxon>Hexapoda</taxon>
        <taxon>Insecta</taxon>
        <taxon>Pterygota</taxon>
        <taxon>Neoptera</taxon>
        <taxon>Polyneoptera</taxon>
        <taxon>Phasmatodea</taxon>
        <taxon>Timematodea</taxon>
        <taxon>Timematoidea</taxon>
        <taxon>Timematidae</taxon>
        <taxon>Timema</taxon>
    </lineage>
</organism>
<comment type="catalytic activity">
    <reaction evidence="8 10">
        <text>O-phospho-L-seryl-[protein] + H2O = L-seryl-[protein] + phosphate</text>
        <dbReference type="Rhea" id="RHEA:20629"/>
        <dbReference type="Rhea" id="RHEA-COMP:9863"/>
        <dbReference type="Rhea" id="RHEA-COMP:11604"/>
        <dbReference type="ChEBI" id="CHEBI:15377"/>
        <dbReference type="ChEBI" id="CHEBI:29999"/>
        <dbReference type="ChEBI" id="CHEBI:43474"/>
        <dbReference type="ChEBI" id="CHEBI:83421"/>
        <dbReference type="EC" id="3.1.3.16"/>
    </reaction>
</comment>
<reference evidence="11" key="1">
    <citation type="submission" date="2020-11" db="EMBL/GenBank/DDBJ databases">
        <authorList>
            <person name="Tran Van P."/>
        </authorList>
    </citation>
    <scope>NUCLEOTIDE SEQUENCE</scope>
</reference>
<accession>A0A7R9EFN0</accession>
<dbReference type="EMBL" id="OB795133">
    <property type="protein sequence ID" value="CAD7431734.1"/>
    <property type="molecule type" value="Genomic_DNA"/>
</dbReference>
<evidence type="ECO:0000256" key="2">
    <source>
        <dbReference type="ARBA" id="ARBA00008978"/>
    </source>
</evidence>
<evidence type="ECO:0000256" key="4">
    <source>
        <dbReference type="ARBA" id="ARBA00022801"/>
    </source>
</evidence>
<evidence type="ECO:0000256" key="8">
    <source>
        <dbReference type="ARBA" id="ARBA00047761"/>
    </source>
</evidence>
<dbReference type="InterPro" id="IPR006811">
    <property type="entry name" value="RNA_pol_II_suA"/>
</dbReference>
<sequence length="128" mass="14633">MPSGSGLKVAVICSSNMNRSMEAHAFLSKKGFHVKSFGTGDKVKLPGTAPDRPNCYEFGISYEEIYQDLLNKDKSFYTQNGLLHMLDRNRRIKPRPERFQACKDRFDILVTCEEECMIKLLKVSVPRL</sequence>